<feature type="domain" description="DRBM" evidence="5">
    <location>
        <begin position="87"/>
        <end position="155"/>
    </location>
</feature>
<evidence type="ECO:0000256" key="4">
    <source>
        <dbReference type="SAM" id="MobiDB-lite"/>
    </source>
</evidence>
<feature type="region of interest" description="Disordered" evidence="4">
    <location>
        <begin position="515"/>
        <end position="554"/>
    </location>
</feature>
<dbReference type="GO" id="GO:0003725">
    <property type="term" value="F:double-stranded RNA binding"/>
    <property type="evidence" value="ECO:0007669"/>
    <property type="project" value="InterPro"/>
</dbReference>
<evidence type="ECO:0000256" key="3">
    <source>
        <dbReference type="PROSITE-ProRule" id="PRU00266"/>
    </source>
</evidence>
<dbReference type="EnsemblPlants" id="QL03p001068:mrna">
    <property type="protein sequence ID" value="QL03p001068:mrna"/>
    <property type="gene ID" value="QL03p001068"/>
</dbReference>
<dbReference type="InParanoid" id="A0A7N2L2F1"/>
<dbReference type="EMBL" id="LRBV02000003">
    <property type="status" value="NOT_ANNOTATED_CDS"/>
    <property type="molecule type" value="Genomic_DNA"/>
</dbReference>
<dbReference type="Pfam" id="PF00035">
    <property type="entry name" value="dsrm"/>
    <property type="match status" value="2"/>
</dbReference>
<dbReference type="Gene3D" id="3.30.160.20">
    <property type="match status" value="2"/>
</dbReference>
<evidence type="ECO:0000259" key="5">
    <source>
        <dbReference type="PROSITE" id="PS50137"/>
    </source>
</evidence>
<dbReference type="OMA" id="KSEWDSH"/>
<reference evidence="6 7" key="1">
    <citation type="journal article" date="2016" name="G3 (Bethesda)">
        <title>First Draft Assembly and Annotation of the Genome of a California Endemic Oak Quercus lobata Nee (Fagaceae).</title>
        <authorList>
            <person name="Sork V.L."/>
            <person name="Fitz-Gibbon S.T."/>
            <person name="Puiu D."/>
            <person name="Crepeau M."/>
            <person name="Gugger P.F."/>
            <person name="Sherman R."/>
            <person name="Stevens K."/>
            <person name="Langley C.H."/>
            <person name="Pellegrini M."/>
            <person name="Salzberg S.L."/>
        </authorList>
    </citation>
    <scope>NUCLEOTIDE SEQUENCE [LARGE SCALE GENOMIC DNA]</scope>
    <source>
        <strain evidence="6 7">cv. SW786</strain>
    </source>
</reference>
<dbReference type="Proteomes" id="UP000594261">
    <property type="component" value="Chromosome 3"/>
</dbReference>
<dbReference type="GeneID" id="115982121"/>
<evidence type="ECO:0000256" key="2">
    <source>
        <dbReference type="ARBA" id="ARBA00022884"/>
    </source>
</evidence>
<dbReference type="CDD" id="cd19907">
    <property type="entry name" value="DSRM_AtDRB-like_rpt1"/>
    <property type="match status" value="1"/>
</dbReference>
<organism evidence="6 7">
    <name type="scientific">Quercus lobata</name>
    <name type="common">Valley oak</name>
    <dbReference type="NCBI Taxonomy" id="97700"/>
    <lineage>
        <taxon>Eukaryota</taxon>
        <taxon>Viridiplantae</taxon>
        <taxon>Streptophyta</taxon>
        <taxon>Embryophyta</taxon>
        <taxon>Tracheophyta</taxon>
        <taxon>Spermatophyta</taxon>
        <taxon>Magnoliopsida</taxon>
        <taxon>eudicotyledons</taxon>
        <taxon>Gunneridae</taxon>
        <taxon>Pentapetalae</taxon>
        <taxon>rosids</taxon>
        <taxon>fabids</taxon>
        <taxon>Fagales</taxon>
        <taxon>Fagaceae</taxon>
        <taxon>Quercus</taxon>
    </lineage>
</organism>
<protein>
    <recommendedName>
        <fullName evidence="5">DRBM domain-containing protein</fullName>
    </recommendedName>
</protein>
<dbReference type="RefSeq" id="XP_030960500.1">
    <property type="nucleotide sequence ID" value="XM_031104640.1"/>
</dbReference>
<accession>A0A7N2L2F1</accession>
<keyword evidence="2 3" id="KW-0694">RNA-binding</keyword>
<reference evidence="6" key="2">
    <citation type="submission" date="2021-01" db="UniProtKB">
        <authorList>
            <consortium name="EnsemblPlants"/>
        </authorList>
    </citation>
    <scope>IDENTIFICATION</scope>
</reference>
<feature type="domain" description="DRBM" evidence="5">
    <location>
        <begin position="1"/>
        <end position="70"/>
    </location>
</feature>
<dbReference type="AlphaFoldDB" id="A0A7N2L2F1"/>
<dbReference type="Gramene" id="QL03p001068:mrna">
    <property type="protein sequence ID" value="QL03p001068:mrna"/>
    <property type="gene ID" value="QL03p001068"/>
</dbReference>
<gene>
    <name evidence="6" type="primary">LOC115982121</name>
</gene>
<dbReference type="FunFam" id="3.30.160.20:FF:000036">
    <property type="entry name" value="Double-stranded RNA-binding protein 2"/>
    <property type="match status" value="2"/>
</dbReference>
<dbReference type="KEGG" id="qlo:115982121"/>
<evidence type="ECO:0000313" key="6">
    <source>
        <dbReference type="EnsemblPlants" id="QL03p001068:mrna"/>
    </source>
</evidence>
<dbReference type="OrthoDB" id="5988181at2759"/>
<dbReference type="SMART" id="SM00358">
    <property type="entry name" value="DSRM"/>
    <property type="match status" value="2"/>
</dbReference>
<feature type="compositionally biased region" description="Low complexity" evidence="4">
    <location>
        <begin position="157"/>
        <end position="170"/>
    </location>
</feature>
<keyword evidence="7" id="KW-1185">Reference proteome</keyword>
<dbReference type="SUPFAM" id="SSF54768">
    <property type="entry name" value="dsRNA-binding domain-like"/>
    <property type="match status" value="2"/>
</dbReference>
<name>A0A7N2L2F1_QUELO</name>
<feature type="region of interest" description="Disordered" evidence="4">
    <location>
        <begin position="452"/>
        <end position="483"/>
    </location>
</feature>
<keyword evidence="1" id="KW-0677">Repeat</keyword>
<feature type="region of interest" description="Disordered" evidence="4">
    <location>
        <begin position="195"/>
        <end position="216"/>
    </location>
</feature>
<dbReference type="PANTHER" id="PTHR46031">
    <property type="match status" value="1"/>
</dbReference>
<dbReference type="PROSITE" id="PS50137">
    <property type="entry name" value="DS_RBD"/>
    <property type="match status" value="2"/>
</dbReference>
<dbReference type="CDD" id="cd19908">
    <property type="entry name" value="DSRM_AtDRB-like_rpt2"/>
    <property type="match status" value="1"/>
</dbReference>
<proteinExistence type="predicted"/>
<evidence type="ECO:0000256" key="1">
    <source>
        <dbReference type="ARBA" id="ARBA00022737"/>
    </source>
</evidence>
<dbReference type="InterPro" id="IPR044451">
    <property type="entry name" value="AtDRB-like_DSRM_2"/>
</dbReference>
<dbReference type="PANTHER" id="PTHR46031:SF40">
    <property type="entry name" value="DRBM DOMAIN-CONTAINING PROTEIN"/>
    <property type="match status" value="1"/>
</dbReference>
<dbReference type="InterPro" id="IPR044450">
    <property type="entry name" value="AtDRB-like_DSRM_1"/>
</dbReference>
<evidence type="ECO:0000313" key="7">
    <source>
        <dbReference type="Proteomes" id="UP000594261"/>
    </source>
</evidence>
<dbReference type="InterPro" id="IPR014720">
    <property type="entry name" value="dsRBD_dom"/>
</dbReference>
<feature type="region of interest" description="Disordered" evidence="4">
    <location>
        <begin position="157"/>
        <end position="177"/>
    </location>
</feature>
<sequence>MFKNQLQELAQRSCFNLPSYSCIREGPDHAPRFKATVNFNGENFESPTFCSTLRQAEHAAAEVALNTLATRGPSRALAARVLDETGVYKNLLQETAHRAGLKLPVYTTVRSGPGHVPVFSCKVELAGMNFTGEPARTKKQAQKNAAMAAWSALKKLSQSRSSSTTSSSPSLECKGNEEQEQVIIARVLASLRPSEANKSTENYHRHGRQRSTPMLWESNPPTPTLYPMRCQNWAYSTFSPEMAMYQIWHQEQLLQQQHRLLALAVPAATPSAPQLYPFMQSMLQPDCCLYFPGRELESVPMGPKITIATSGPSLCFSNHLVPSSIRGRSTVTIQEIQEEKLEESSNYSPSGVPDPPCVGNISTEPQILETVQEDEKQNLGGLDRKISNLQLEGNQTGNSEWACHRGMVSGSKPIEFQLQNPRVDSSLSNVGPQYRYSVPPLSAAAPVRTRTVSPTSSLGFRPQNMASPWAAPPRMRTGVASCSPRPPERFDLGVPPAFMAPAVRIRSVVPVCSAPPVRKMPNSSNEVVSSNKEKKNSEPEGMSSAGSKFGKLRI</sequence>
<feature type="compositionally biased region" description="Low complexity" evidence="4">
    <location>
        <begin position="521"/>
        <end position="530"/>
    </location>
</feature>